<keyword evidence="4" id="KW-1185">Reference proteome</keyword>
<dbReference type="InterPro" id="IPR036691">
    <property type="entry name" value="Endo/exonu/phosph_ase_sf"/>
</dbReference>
<keyword evidence="3" id="KW-0378">Hydrolase</keyword>
<dbReference type="GO" id="GO:0016020">
    <property type="term" value="C:membrane"/>
    <property type="evidence" value="ECO:0007669"/>
    <property type="project" value="GOC"/>
</dbReference>
<keyword evidence="3" id="KW-0255">Endonuclease</keyword>
<dbReference type="GO" id="GO:0004519">
    <property type="term" value="F:endonuclease activity"/>
    <property type="evidence" value="ECO:0007669"/>
    <property type="project" value="UniProtKB-KW"/>
</dbReference>
<comment type="caution">
    <text evidence="3">The sequence shown here is derived from an EMBL/GenBank/DDBJ whole genome shotgun (WGS) entry which is preliminary data.</text>
</comment>
<evidence type="ECO:0000313" key="3">
    <source>
        <dbReference type="EMBL" id="MBP3943648.1"/>
    </source>
</evidence>
<dbReference type="GO" id="GO:0006506">
    <property type="term" value="P:GPI anchor biosynthetic process"/>
    <property type="evidence" value="ECO:0007669"/>
    <property type="project" value="TreeGrafter"/>
</dbReference>
<keyword evidence="3" id="KW-0540">Nuclease</keyword>
<accession>A0A8T4HE75</accession>
<name>A0A8T4HE75_9SPHI</name>
<gene>
    <name evidence="3" type="ORF">J5U18_08750</name>
</gene>
<dbReference type="PANTHER" id="PTHR14859:SF15">
    <property type="entry name" value="ENDONUCLEASE_EXONUCLEASE_PHOSPHATASE DOMAIN-CONTAINING PROTEIN"/>
    <property type="match status" value="1"/>
</dbReference>
<feature type="chain" id="PRO_5035795189" evidence="1">
    <location>
        <begin position="24"/>
        <end position="265"/>
    </location>
</feature>
<evidence type="ECO:0000313" key="4">
    <source>
        <dbReference type="Proteomes" id="UP000679691"/>
    </source>
</evidence>
<dbReference type="SUPFAM" id="SSF56219">
    <property type="entry name" value="DNase I-like"/>
    <property type="match status" value="1"/>
</dbReference>
<dbReference type="Gene3D" id="3.60.10.10">
    <property type="entry name" value="Endonuclease/exonuclease/phosphatase"/>
    <property type="match status" value="1"/>
</dbReference>
<dbReference type="Pfam" id="PF03372">
    <property type="entry name" value="Exo_endo_phos"/>
    <property type="match status" value="1"/>
</dbReference>
<dbReference type="InterPro" id="IPR051916">
    <property type="entry name" value="GPI-anchor_lipid_remodeler"/>
</dbReference>
<sequence>MNGILKKGLSLGLLIFSSWQLSAQEIKVLTYNIYHGEAHYNRGNSNLEAVAALINRYKPDLVALQEVDSMTQRTAKFNGGQPVDIVSDLAKLTGMHGVFGKAIDYSGGGYGEGLLSKQPIKPTFHALSIPKGGEGRVLVTAPYTLSNGKKIIFGATHLCHEFDENQQQQAKDINTILQKTNLPSIVAGDLNIRDTSNAYQLLEKNFMDVAKDFGKPALTFPFDNPSIRIDYVFVNKSNKWRVKSVEVLKVDASDHMPLLVTLELM</sequence>
<dbReference type="RefSeq" id="WP_353547148.1">
    <property type="nucleotide sequence ID" value="NZ_JAGKSB010000008.1"/>
</dbReference>
<dbReference type="PANTHER" id="PTHR14859">
    <property type="entry name" value="CALCOFLUOR WHITE HYPERSENSITIVE PROTEIN PRECURSOR"/>
    <property type="match status" value="1"/>
</dbReference>
<dbReference type="Proteomes" id="UP000679691">
    <property type="component" value="Unassembled WGS sequence"/>
</dbReference>
<evidence type="ECO:0000259" key="2">
    <source>
        <dbReference type="Pfam" id="PF03372"/>
    </source>
</evidence>
<proteinExistence type="predicted"/>
<protein>
    <submittedName>
        <fullName evidence="3">Endonuclease/exonuclease/phosphatase family protein</fullName>
    </submittedName>
</protein>
<dbReference type="InterPro" id="IPR005135">
    <property type="entry name" value="Endo/exonuclease/phosphatase"/>
</dbReference>
<dbReference type="AlphaFoldDB" id="A0A8T4HE75"/>
<organism evidence="3 4">
    <name type="scientific">Rhinopithecimicrobium faecis</name>
    <dbReference type="NCBI Taxonomy" id="2820698"/>
    <lineage>
        <taxon>Bacteria</taxon>
        <taxon>Pseudomonadati</taxon>
        <taxon>Bacteroidota</taxon>
        <taxon>Sphingobacteriia</taxon>
        <taxon>Sphingobacteriales</taxon>
        <taxon>Sphingobacteriaceae</taxon>
        <taxon>Rhinopithecimicrobium</taxon>
    </lineage>
</organism>
<feature type="domain" description="Endonuclease/exonuclease/phosphatase" evidence="2">
    <location>
        <begin position="29"/>
        <end position="255"/>
    </location>
</feature>
<reference evidence="3" key="1">
    <citation type="submission" date="2021-03" db="EMBL/GenBank/DDBJ databases">
        <authorList>
            <person name="Lu T."/>
            <person name="Wang Q."/>
            <person name="Han X."/>
        </authorList>
    </citation>
    <scope>NUCLEOTIDE SEQUENCE</scope>
    <source>
        <strain evidence="3">WQ 2009</strain>
    </source>
</reference>
<keyword evidence="1" id="KW-0732">Signal</keyword>
<evidence type="ECO:0000256" key="1">
    <source>
        <dbReference type="SAM" id="SignalP"/>
    </source>
</evidence>
<feature type="signal peptide" evidence="1">
    <location>
        <begin position="1"/>
        <end position="23"/>
    </location>
</feature>
<dbReference type="EMBL" id="JAGKSB010000008">
    <property type="protein sequence ID" value="MBP3943648.1"/>
    <property type="molecule type" value="Genomic_DNA"/>
</dbReference>